<dbReference type="InterPro" id="IPR037673">
    <property type="entry name" value="MSC/AndL"/>
</dbReference>
<comment type="caution">
    <text evidence="6">The sequence shown here is derived from an EMBL/GenBank/DDBJ whole genome shotgun (WGS) entry which is preliminary data.</text>
</comment>
<gene>
    <name evidence="6" type="ORF">CLV63_10578</name>
</gene>
<reference evidence="6 7" key="1">
    <citation type="submission" date="2018-03" db="EMBL/GenBank/DDBJ databases">
        <title>Genomic Encyclopedia of Archaeal and Bacterial Type Strains, Phase II (KMG-II): from individual species to whole genera.</title>
        <authorList>
            <person name="Goeker M."/>
        </authorList>
    </citation>
    <scope>NUCLEOTIDE SEQUENCE [LARGE SCALE GENOMIC DNA]</scope>
    <source>
        <strain evidence="6 7">DSM 45312</strain>
    </source>
</reference>
<dbReference type="GO" id="GO:0008381">
    <property type="term" value="F:mechanosensitive monoatomic ion channel activity"/>
    <property type="evidence" value="ECO:0007669"/>
    <property type="project" value="TreeGrafter"/>
</dbReference>
<evidence type="ECO:0000256" key="2">
    <source>
        <dbReference type="ARBA" id="ARBA00022692"/>
    </source>
</evidence>
<dbReference type="PANTHER" id="PTHR30266:SF2">
    <property type="entry name" value="LARGE-CONDUCTANCE MECHANOSENSITIVE CHANNEL"/>
    <property type="match status" value="1"/>
</dbReference>
<dbReference type="OrthoDB" id="9810350at2"/>
<feature type="transmembrane region" description="Helical" evidence="5">
    <location>
        <begin position="71"/>
        <end position="90"/>
    </location>
</feature>
<evidence type="ECO:0000256" key="1">
    <source>
        <dbReference type="ARBA" id="ARBA00004141"/>
    </source>
</evidence>
<organism evidence="6 7">
    <name type="scientific">Murinocardiopsis flavida</name>
    <dbReference type="NCBI Taxonomy" id="645275"/>
    <lineage>
        <taxon>Bacteria</taxon>
        <taxon>Bacillati</taxon>
        <taxon>Actinomycetota</taxon>
        <taxon>Actinomycetes</taxon>
        <taxon>Streptosporangiales</taxon>
        <taxon>Nocardiopsidaceae</taxon>
        <taxon>Murinocardiopsis</taxon>
    </lineage>
</organism>
<keyword evidence="3 5" id="KW-1133">Transmembrane helix</keyword>
<dbReference type="Gene3D" id="1.10.1200.120">
    <property type="entry name" value="Large-conductance mechanosensitive channel, MscL, domain 1"/>
    <property type="match status" value="1"/>
</dbReference>
<evidence type="ECO:0000256" key="5">
    <source>
        <dbReference type="SAM" id="Phobius"/>
    </source>
</evidence>
<dbReference type="SUPFAM" id="SSF81330">
    <property type="entry name" value="Gated mechanosensitive channel"/>
    <property type="match status" value="1"/>
</dbReference>
<dbReference type="EMBL" id="PYGA01000005">
    <property type="protein sequence ID" value="PSK98405.1"/>
    <property type="molecule type" value="Genomic_DNA"/>
</dbReference>
<keyword evidence="7" id="KW-1185">Reference proteome</keyword>
<dbReference type="InterPro" id="IPR036019">
    <property type="entry name" value="MscL_channel"/>
</dbReference>
<evidence type="ECO:0000313" key="6">
    <source>
        <dbReference type="EMBL" id="PSK98405.1"/>
    </source>
</evidence>
<feature type="transmembrane region" description="Helical" evidence="5">
    <location>
        <begin position="12"/>
        <end position="33"/>
    </location>
</feature>
<dbReference type="Pfam" id="PF01741">
    <property type="entry name" value="MscL"/>
    <property type="match status" value="1"/>
</dbReference>
<name>A0A2P8DMG9_9ACTN</name>
<proteinExistence type="predicted"/>
<dbReference type="PANTHER" id="PTHR30266">
    <property type="entry name" value="MECHANOSENSITIVE CHANNEL MSCL"/>
    <property type="match status" value="1"/>
</dbReference>
<dbReference type="RefSeq" id="WP_106582498.1">
    <property type="nucleotide sequence ID" value="NZ_PYGA01000005.1"/>
</dbReference>
<dbReference type="GO" id="GO:0016020">
    <property type="term" value="C:membrane"/>
    <property type="evidence" value="ECO:0007669"/>
    <property type="project" value="UniProtKB-SubCell"/>
</dbReference>
<sequence length="138" mass="15031">MDGFRRFLLQGNLVQLAVAVVIGTVFAQLITAFTEGFITPLLGIFGGVPEFGNASFTINGSKFVWGPFVDAAITFVLTAAVLYFVVVLPTTKLMDRFARKEEATHRPCPECMSEIDKAATRCAYCTTEVTPEVTMPTP</sequence>
<dbReference type="Proteomes" id="UP000240542">
    <property type="component" value="Unassembled WGS sequence"/>
</dbReference>
<evidence type="ECO:0000313" key="7">
    <source>
        <dbReference type="Proteomes" id="UP000240542"/>
    </source>
</evidence>
<keyword evidence="4 5" id="KW-0472">Membrane</keyword>
<dbReference type="AlphaFoldDB" id="A0A2P8DMG9"/>
<protein>
    <submittedName>
        <fullName evidence="6">Large conductance mechanosensitive channel</fullName>
    </submittedName>
</protein>
<evidence type="ECO:0000256" key="3">
    <source>
        <dbReference type="ARBA" id="ARBA00022989"/>
    </source>
</evidence>
<evidence type="ECO:0000256" key="4">
    <source>
        <dbReference type="ARBA" id="ARBA00023136"/>
    </source>
</evidence>
<accession>A0A2P8DMG9</accession>
<comment type="subcellular location">
    <subcellularLocation>
        <location evidence="1">Membrane</location>
        <topology evidence="1">Multi-pass membrane protein</topology>
    </subcellularLocation>
</comment>
<keyword evidence="2 5" id="KW-0812">Transmembrane</keyword>